<sequence length="263" mass="30803">MEAQLTALLEKIKEENEIQTKNIIENICTKIDEKLRGLYFLSPKFIFVINLNDTQKLRPLQEENKKLKSEVQTLQTKVNILEKEIRKNNLIIHQVSETEKSDKELLELVLETLNKLSANADLEKWDVWEISKAHRLGKKGDKKRPILITLTLSWRKTEILRNNKKFNNGIYATEDFPKEVLMKRKELKEKMEEEIEKGKVAYIRYDKLIVKEAPNEKRKRSPTQSPKTMPGTSESISTMAFNKQPSKKNKVDAFKLMHPSKKQ</sequence>
<keyword evidence="4" id="KW-1185">Reference proteome</keyword>
<feature type="compositionally biased region" description="Polar residues" evidence="2">
    <location>
        <begin position="222"/>
        <end position="244"/>
    </location>
</feature>
<dbReference type="Gene3D" id="3.30.70.1820">
    <property type="entry name" value="L1 transposable element, RRM domain"/>
    <property type="match status" value="1"/>
</dbReference>
<evidence type="ECO:0000256" key="2">
    <source>
        <dbReference type="SAM" id="MobiDB-lite"/>
    </source>
</evidence>
<evidence type="ECO:0000313" key="3">
    <source>
        <dbReference type="EMBL" id="KAL0884230.1"/>
    </source>
</evidence>
<dbReference type="Proteomes" id="UP001549920">
    <property type="component" value="Unassembled WGS sequence"/>
</dbReference>
<dbReference type="EMBL" id="JBEUOH010000008">
    <property type="protein sequence ID" value="KAL0884230.1"/>
    <property type="molecule type" value="Genomic_DNA"/>
</dbReference>
<evidence type="ECO:0000256" key="1">
    <source>
        <dbReference type="SAM" id="Coils"/>
    </source>
</evidence>
<protein>
    <recommendedName>
        <fullName evidence="5">Endonuclease-reverse transcriptase</fullName>
    </recommendedName>
</protein>
<feature type="region of interest" description="Disordered" evidence="2">
    <location>
        <begin position="213"/>
        <end position="263"/>
    </location>
</feature>
<proteinExistence type="predicted"/>
<comment type="caution">
    <text evidence="3">The sequence shown here is derived from an EMBL/GenBank/DDBJ whole genome shotgun (WGS) entry which is preliminary data.</text>
</comment>
<gene>
    <name evidence="3" type="ORF">ABMA27_016228</name>
</gene>
<keyword evidence="1" id="KW-0175">Coiled coil</keyword>
<accession>A0ABR3I5Z0</accession>
<organism evidence="3 4">
    <name type="scientific">Loxostege sticticalis</name>
    <name type="common">Beet webworm moth</name>
    <dbReference type="NCBI Taxonomy" id="481309"/>
    <lineage>
        <taxon>Eukaryota</taxon>
        <taxon>Metazoa</taxon>
        <taxon>Ecdysozoa</taxon>
        <taxon>Arthropoda</taxon>
        <taxon>Hexapoda</taxon>
        <taxon>Insecta</taxon>
        <taxon>Pterygota</taxon>
        <taxon>Neoptera</taxon>
        <taxon>Endopterygota</taxon>
        <taxon>Lepidoptera</taxon>
        <taxon>Glossata</taxon>
        <taxon>Ditrysia</taxon>
        <taxon>Pyraloidea</taxon>
        <taxon>Crambidae</taxon>
        <taxon>Pyraustinae</taxon>
        <taxon>Loxostege</taxon>
    </lineage>
</organism>
<evidence type="ECO:0008006" key="5">
    <source>
        <dbReference type="Google" id="ProtNLM"/>
    </source>
</evidence>
<feature type="coiled-coil region" evidence="1">
    <location>
        <begin position="57"/>
        <end position="84"/>
    </location>
</feature>
<evidence type="ECO:0000313" key="4">
    <source>
        <dbReference type="Proteomes" id="UP001549920"/>
    </source>
</evidence>
<name>A0ABR3I5Z0_LOXSC</name>
<reference evidence="3 4" key="1">
    <citation type="submission" date="2024-06" db="EMBL/GenBank/DDBJ databases">
        <title>A chromosome-level genome assembly of beet webworm, Loxostege sticticalis.</title>
        <authorList>
            <person name="Zhang Y."/>
        </authorList>
    </citation>
    <scope>NUCLEOTIDE SEQUENCE [LARGE SCALE GENOMIC DNA]</scope>
    <source>
        <strain evidence="3">AQ026</strain>
        <tissue evidence="3">Whole body</tissue>
    </source>
</reference>